<comment type="caution">
    <text evidence="1">The sequence shown here is derived from an EMBL/GenBank/DDBJ whole genome shotgun (WGS) entry which is preliminary data.</text>
</comment>
<gene>
    <name evidence="1" type="ORF">Vadar_020842</name>
</gene>
<evidence type="ECO:0000313" key="1">
    <source>
        <dbReference type="EMBL" id="KAH7847019.1"/>
    </source>
</evidence>
<sequence length="900" mass="101532">MRLWVVETDCEVIGGKSDSEALLLQSAHHDEEIDLPTPFSLLSHKIQDKTAVWGNTFKAIADPPYCEGYWEWLEDILSRHEQMLKQKKIYDAIYASLFSYDRLGSVMRRFCELWSPSTNTLHTTVGEMSIFLWDLRALGGLPISGLLYDEVVPSVDELIGVDKDNLYHLPVNCRYLFFAYHRLLTNSKKGEVKIDAWVKFWFKGEISYFKSAKKTSRNKTQRPAKVNNPSGSIGLVRARTSKQEEVFTMLGVKEAQQDVVHLAAFLACWLCKFVLPMGSSELIRPGVFKVAAMMARGKKFSLAVPVLASIYRGLNNIAQSPMPGKCDTVFPVHYVNAWLAEYFNTHFSNDSQSSLQKPRMIRYCGERVARQLDESEVLDLFCKCDGLVMDNFAQRRGEGKELIDDGRLSDWEMDYLVSVRSGYLTLRSGAIKIVEPYSPHRFSRQFGFPQDVPGKLHIDIRTCSLKNIGTHFESLVREKTQSKLRLPNREDRRTIPVTRAYLEWWSHVYGDNSRGSVENSARGKRPASPKQPLVKAKKIATTERRTNPRPTRENGKTSDPVKNVALLNKVTDERSSCEDRNWRHLKNKSGSGTVAKVNVSFNDVDKFFEGVQSSSQPIHANQIEDDDIVHNSKDENFILIDEQQSTSGESIPGPPAFDLAVRQQQQSAVGVVHLPPSTNLPMSGRVAPSTTTMFDTGSTILGACRSAASILDNKIKSVLSKTPLEKLASLRPKLQVIYDEFSKLQLDYTPLQTQIEKYIQNATSYASMKIGFSSGMTVEEKAQRLADVDQRLTDAQALDGQAKQRVQTFRFELSGVDAERAKLKRELELLDLKAKKLRESIDGVDAERVQKEHAISTLQSERATIEAAEVIEPSDMEVANNLESLLMSEQEDILNLAWLP</sequence>
<evidence type="ECO:0000313" key="2">
    <source>
        <dbReference type="Proteomes" id="UP000828048"/>
    </source>
</evidence>
<dbReference type="EMBL" id="CM037155">
    <property type="protein sequence ID" value="KAH7847019.1"/>
    <property type="molecule type" value="Genomic_DNA"/>
</dbReference>
<accession>A0ACB7Y1H2</accession>
<proteinExistence type="predicted"/>
<name>A0ACB7Y1H2_9ERIC</name>
<organism evidence="1 2">
    <name type="scientific">Vaccinium darrowii</name>
    <dbReference type="NCBI Taxonomy" id="229202"/>
    <lineage>
        <taxon>Eukaryota</taxon>
        <taxon>Viridiplantae</taxon>
        <taxon>Streptophyta</taxon>
        <taxon>Embryophyta</taxon>
        <taxon>Tracheophyta</taxon>
        <taxon>Spermatophyta</taxon>
        <taxon>Magnoliopsida</taxon>
        <taxon>eudicotyledons</taxon>
        <taxon>Gunneridae</taxon>
        <taxon>Pentapetalae</taxon>
        <taxon>asterids</taxon>
        <taxon>Ericales</taxon>
        <taxon>Ericaceae</taxon>
        <taxon>Vaccinioideae</taxon>
        <taxon>Vaccinieae</taxon>
        <taxon>Vaccinium</taxon>
    </lineage>
</organism>
<dbReference type="Proteomes" id="UP000828048">
    <property type="component" value="Chromosome 5"/>
</dbReference>
<reference evidence="1 2" key="1">
    <citation type="journal article" date="2021" name="Hortic Res">
        <title>High-quality reference genome and annotation aids understanding of berry development for evergreen blueberry (Vaccinium darrowii).</title>
        <authorList>
            <person name="Yu J."/>
            <person name="Hulse-Kemp A.M."/>
            <person name="Babiker E."/>
            <person name="Staton M."/>
        </authorList>
    </citation>
    <scope>NUCLEOTIDE SEQUENCE [LARGE SCALE GENOMIC DNA]</scope>
    <source>
        <strain evidence="2">cv. NJ 8807/NJ 8810</strain>
        <tissue evidence="1">Young leaf</tissue>
    </source>
</reference>
<keyword evidence="2" id="KW-1185">Reference proteome</keyword>
<protein>
    <submittedName>
        <fullName evidence="1">Uncharacterized protein</fullName>
    </submittedName>
</protein>